<dbReference type="RefSeq" id="WP_218284224.1">
    <property type="nucleotide sequence ID" value="NZ_CP076448.1"/>
</dbReference>
<dbReference type="EMBL" id="CP076448">
    <property type="protein sequence ID" value="QXM23364.1"/>
    <property type="molecule type" value="Genomic_DNA"/>
</dbReference>
<evidence type="ECO:0000256" key="4">
    <source>
        <dbReference type="ARBA" id="ARBA00023136"/>
    </source>
</evidence>
<dbReference type="Proteomes" id="UP000694001">
    <property type="component" value="Chromosome"/>
</dbReference>
<feature type="transmembrane region" description="Helical" evidence="5">
    <location>
        <begin position="365"/>
        <end position="384"/>
    </location>
</feature>
<dbReference type="GO" id="GO:0016020">
    <property type="term" value="C:membrane"/>
    <property type="evidence" value="ECO:0007669"/>
    <property type="project" value="UniProtKB-SubCell"/>
</dbReference>
<feature type="transmembrane region" description="Helical" evidence="5">
    <location>
        <begin position="202"/>
        <end position="221"/>
    </location>
</feature>
<feature type="transmembrane region" description="Helical" evidence="5">
    <location>
        <begin position="157"/>
        <end position="190"/>
    </location>
</feature>
<feature type="transmembrane region" description="Helical" evidence="5">
    <location>
        <begin position="57"/>
        <end position="75"/>
    </location>
</feature>
<evidence type="ECO:0000259" key="6">
    <source>
        <dbReference type="Pfam" id="PF04932"/>
    </source>
</evidence>
<proteinExistence type="predicted"/>
<gene>
    <name evidence="7" type="ORF">KO353_08360</name>
</gene>
<keyword evidence="3 5" id="KW-1133">Transmembrane helix</keyword>
<keyword evidence="2 5" id="KW-0812">Transmembrane</keyword>
<keyword evidence="7" id="KW-0436">Ligase</keyword>
<protein>
    <submittedName>
        <fullName evidence="7">O-antigen ligase family protein</fullName>
    </submittedName>
</protein>
<evidence type="ECO:0000256" key="5">
    <source>
        <dbReference type="SAM" id="Phobius"/>
    </source>
</evidence>
<accession>A0A975YIA8</accession>
<dbReference type="InterPro" id="IPR007016">
    <property type="entry name" value="O-antigen_ligase-rel_domated"/>
</dbReference>
<feature type="transmembrane region" description="Helical" evidence="5">
    <location>
        <begin position="112"/>
        <end position="137"/>
    </location>
</feature>
<reference evidence="7" key="1">
    <citation type="submission" date="2021-06" db="EMBL/GenBank/DDBJ databases">
        <title>Elioraea tepida, sp. nov., a moderately thermophilic aerobic anoxygenic phototrophic bacterium isolated from an alkaline siliceous hot spring mat community in Yellowstone National Park, WY, USA.</title>
        <authorList>
            <person name="Saini M.K."/>
            <person name="Yoshida S."/>
            <person name="Sebastian A."/>
            <person name="Hirose S."/>
            <person name="Hara E."/>
            <person name="Tamaki H."/>
            <person name="Soulier N.T."/>
            <person name="Albert I."/>
            <person name="Hanada S."/>
            <person name="Bryant D.A."/>
            <person name="Tank M."/>
        </authorList>
    </citation>
    <scope>NUCLEOTIDE SEQUENCE</scope>
    <source>
        <strain evidence="7">MS-P2</strain>
    </source>
</reference>
<dbReference type="PANTHER" id="PTHR37422:SF13">
    <property type="entry name" value="LIPOPOLYSACCHARIDE BIOSYNTHESIS PROTEIN PA4999-RELATED"/>
    <property type="match status" value="1"/>
</dbReference>
<dbReference type="Pfam" id="PF04932">
    <property type="entry name" value="Wzy_C"/>
    <property type="match status" value="1"/>
</dbReference>
<name>A0A975YIA8_9PROT</name>
<evidence type="ECO:0000256" key="2">
    <source>
        <dbReference type="ARBA" id="ARBA00022692"/>
    </source>
</evidence>
<keyword evidence="8" id="KW-1185">Reference proteome</keyword>
<dbReference type="KEGG" id="elio:KO353_08360"/>
<feature type="transmembrane region" description="Helical" evidence="5">
    <location>
        <begin position="81"/>
        <end position="100"/>
    </location>
</feature>
<evidence type="ECO:0000313" key="7">
    <source>
        <dbReference type="EMBL" id="QXM23364.1"/>
    </source>
</evidence>
<comment type="subcellular location">
    <subcellularLocation>
        <location evidence="1">Membrane</location>
        <topology evidence="1">Multi-pass membrane protein</topology>
    </subcellularLocation>
</comment>
<evidence type="ECO:0000313" key="8">
    <source>
        <dbReference type="Proteomes" id="UP000694001"/>
    </source>
</evidence>
<sequence>MTLPSRLIAALILLAPPVALIQNRGLVPLAALGTVAVLAALRPRLRALVAALASPPVLAALALALWGVLSGTWAMAPEAALAAGLRLAGLVVILAALVAVASRLDRAGERLVLHAILVASLLCAALVAVETLAAAPLNNALRLFPDPPRGPNAAKPAATLLAVFAGPAVLAAALRAGAYGALAAAVALGASVALSTSEAARLALAAAAVAAIVALAFPLLARRALPVALAAIVLAGPPLLEHVAGAATRAGLLPFSAVHRTLIWDYVSERAAERPLLGFGMDSARSLPGGRDRVEAERLDRFRVTGTIRAIFDRAPDGSIERIPLHAHSMPLQVRLELGWVGLGLFALFACLAGRAAAAVPGRAPFAAAVAVAAATSVVSLLSYGVWQHWWWVTVAVASLPLAALRAREER</sequence>
<evidence type="ECO:0000256" key="1">
    <source>
        <dbReference type="ARBA" id="ARBA00004141"/>
    </source>
</evidence>
<keyword evidence="4 5" id="KW-0472">Membrane</keyword>
<evidence type="ECO:0000256" key="3">
    <source>
        <dbReference type="ARBA" id="ARBA00022989"/>
    </source>
</evidence>
<organism evidence="7 8">
    <name type="scientific">Elioraea tepida</name>
    <dbReference type="NCBI Taxonomy" id="2843330"/>
    <lineage>
        <taxon>Bacteria</taxon>
        <taxon>Pseudomonadati</taxon>
        <taxon>Pseudomonadota</taxon>
        <taxon>Alphaproteobacteria</taxon>
        <taxon>Acetobacterales</taxon>
        <taxon>Elioraeaceae</taxon>
        <taxon>Elioraea</taxon>
    </lineage>
</organism>
<dbReference type="InterPro" id="IPR051533">
    <property type="entry name" value="WaaL-like"/>
</dbReference>
<feature type="transmembrane region" description="Helical" evidence="5">
    <location>
        <begin position="29"/>
        <end position="45"/>
    </location>
</feature>
<dbReference type="AlphaFoldDB" id="A0A975YIA8"/>
<feature type="transmembrane region" description="Helical" evidence="5">
    <location>
        <begin position="338"/>
        <end position="358"/>
    </location>
</feature>
<feature type="domain" description="O-antigen ligase-related" evidence="6">
    <location>
        <begin position="183"/>
        <end position="347"/>
    </location>
</feature>
<dbReference type="PANTHER" id="PTHR37422">
    <property type="entry name" value="TEICHURONIC ACID BIOSYNTHESIS PROTEIN TUAE"/>
    <property type="match status" value="1"/>
</dbReference>
<dbReference type="GO" id="GO:0016874">
    <property type="term" value="F:ligase activity"/>
    <property type="evidence" value="ECO:0007669"/>
    <property type="project" value="UniProtKB-KW"/>
</dbReference>